<protein>
    <submittedName>
        <fullName evidence="1">Uncharacterized protein</fullName>
    </submittedName>
</protein>
<accession>A0A2R6XYL0</accession>
<reference evidence="2" key="1">
    <citation type="journal article" date="2018" name="Sci. Rep.">
        <title>Lignite coal burning seam in the remote Altai Mountains harbors a hydrogen-driven thermophilic microbial community.</title>
        <authorList>
            <person name="Kadnikov V.V."/>
            <person name="Mardanov A.V."/>
            <person name="Ivasenko D.A."/>
            <person name="Antsiferov D.V."/>
            <person name="Beletsky A.V."/>
            <person name="Karnachuk O.V."/>
            <person name="Ravin N.V."/>
        </authorList>
    </citation>
    <scope>NUCLEOTIDE SEQUENCE [LARGE SCALE GENOMIC DNA]</scope>
</reference>
<evidence type="ECO:0000313" key="1">
    <source>
        <dbReference type="EMBL" id="PTQ55503.1"/>
    </source>
</evidence>
<organism evidence="1 2">
    <name type="scientific">Candidatus Carbonibacillus altaicus</name>
    <dbReference type="NCBI Taxonomy" id="2163959"/>
    <lineage>
        <taxon>Bacteria</taxon>
        <taxon>Bacillati</taxon>
        <taxon>Bacillota</taxon>
        <taxon>Bacilli</taxon>
        <taxon>Bacillales</taxon>
        <taxon>Candidatus Carbonibacillus</taxon>
    </lineage>
</organism>
<gene>
    <name evidence="1" type="ORF">BSOLF_1937</name>
</gene>
<sequence>MTAIGVLMRVNGARIVSFEHAMGELPAALASVVQWHTCGTVEREEAPGVTVRLHEMYRTCRREDVLAALERGAGGGKDA</sequence>
<dbReference type="Proteomes" id="UP000244338">
    <property type="component" value="Unassembled WGS sequence"/>
</dbReference>
<comment type="caution">
    <text evidence="1">The sequence shown here is derived from an EMBL/GenBank/DDBJ whole genome shotgun (WGS) entry which is preliminary data.</text>
</comment>
<evidence type="ECO:0000313" key="2">
    <source>
        <dbReference type="Proteomes" id="UP000244338"/>
    </source>
</evidence>
<dbReference type="EMBL" id="PEBX01000106">
    <property type="protein sequence ID" value="PTQ55503.1"/>
    <property type="molecule type" value="Genomic_DNA"/>
</dbReference>
<name>A0A2R6XYL0_9BACL</name>
<dbReference type="AlphaFoldDB" id="A0A2R6XYL0"/>
<proteinExistence type="predicted"/>